<dbReference type="EC" id="3.1.2.6" evidence="1"/>
<dbReference type="GO" id="GO:0004416">
    <property type="term" value="F:hydroxyacylglutathione hydrolase activity"/>
    <property type="evidence" value="ECO:0007669"/>
    <property type="project" value="UniProtKB-EC"/>
</dbReference>
<organism evidence="1 2">
    <name type="scientific">Rosa chinensis</name>
    <name type="common">China rose</name>
    <dbReference type="NCBI Taxonomy" id="74649"/>
    <lineage>
        <taxon>Eukaryota</taxon>
        <taxon>Viridiplantae</taxon>
        <taxon>Streptophyta</taxon>
        <taxon>Embryophyta</taxon>
        <taxon>Tracheophyta</taxon>
        <taxon>Spermatophyta</taxon>
        <taxon>Magnoliopsida</taxon>
        <taxon>eudicotyledons</taxon>
        <taxon>Gunneridae</taxon>
        <taxon>Pentapetalae</taxon>
        <taxon>rosids</taxon>
        <taxon>fabids</taxon>
        <taxon>Rosales</taxon>
        <taxon>Rosaceae</taxon>
        <taxon>Rosoideae</taxon>
        <taxon>Rosoideae incertae sedis</taxon>
        <taxon>Rosa</taxon>
    </lineage>
</organism>
<accession>A0A2P6PPN7</accession>
<keyword evidence="1" id="KW-0378">Hydrolase</keyword>
<dbReference type="InterPro" id="IPR036866">
    <property type="entry name" value="RibonucZ/Hydroxyglut_hydro"/>
</dbReference>
<comment type="caution">
    <text evidence="1">The sequence shown here is derived from an EMBL/GenBank/DDBJ whole genome shotgun (WGS) entry which is preliminary data.</text>
</comment>
<dbReference type="Gene3D" id="3.60.15.10">
    <property type="entry name" value="Ribonuclease Z/Hydroxyacylglutathione hydrolase-like"/>
    <property type="match status" value="1"/>
</dbReference>
<dbReference type="EMBL" id="PDCK01000044">
    <property type="protein sequence ID" value="PRQ23903.1"/>
    <property type="molecule type" value="Genomic_DNA"/>
</dbReference>
<sequence length="131" mass="14680">MKYAIGGGSSTFSTNFTVPLFIRLLSSSEPSLTESSRYSSVQIFFSEVFLGHISFYFPGSGSIFARDTLFSLSCRKLFEGTPDQMQSSLTKIMSLPADIEVYFGHEYTLVSHVTFSVFCKLYNVLKFRTGN</sequence>
<name>A0A2P6PPN7_ROSCH</name>
<dbReference type="SUPFAM" id="SSF56281">
    <property type="entry name" value="Metallo-hydrolase/oxidoreductase"/>
    <property type="match status" value="1"/>
</dbReference>
<dbReference type="AlphaFoldDB" id="A0A2P6PPN7"/>
<dbReference type="InterPro" id="IPR050110">
    <property type="entry name" value="Glyoxalase_II_hydrolase"/>
</dbReference>
<proteinExistence type="predicted"/>
<dbReference type="Proteomes" id="UP000238479">
    <property type="component" value="Chromosome 6"/>
</dbReference>
<protein>
    <submittedName>
        <fullName evidence="1">Putative hydroxyacylglutathione hydrolase</fullName>
        <ecNumber evidence="1">3.1.2.6</ecNumber>
    </submittedName>
</protein>
<evidence type="ECO:0000313" key="1">
    <source>
        <dbReference type="EMBL" id="PRQ23903.1"/>
    </source>
</evidence>
<dbReference type="STRING" id="74649.A0A2P6PPN7"/>
<reference evidence="1 2" key="1">
    <citation type="journal article" date="2018" name="Nat. Genet.">
        <title>The Rosa genome provides new insights in the design of modern roses.</title>
        <authorList>
            <person name="Bendahmane M."/>
        </authorList>
    </citation>
    <scope>NUCLEOTIDE SEQUENCE [LARGE SCALE GENOMIC DNA]</scope>
    <source>
        <strain evidence="2">cv. Old Blush</strain>
    </source>
</reference>
<keyword evidence="2" id="KW-1185">Reference proteome</keyword>
<dbReference type="PANTHER" id="PTHR43705:SF1">
    <property type="entry name" value="HYDROXYACYLGLUTATHIONE HYDROLASE GLOB"/>
    <property type="match status" value="1"/>
</dbReference>
<dbReference type="Gramene" id="PRQ23903">
    <property type="protein sequence ID" value="PRQ23903"/>
    <property type="gene ID" value="RchiOBHm_Chr6g0266531"/>
</dbReference>
<dbReference type="PANTHER" id="PTHR43705">
    <property type="entry name" value="HYDROXYACYLGLUTATHIONE HYDROLASE"/>
    <property type="match status" value="1"/>
</dbReference>
<evidence type="ECO:0000313" key="2">
    <source>
        <dbReference type="Proteomes" id="UP000238479"/>
    </source>
</evidence>
<gene>
    <name evidence="1" type="ORF">RchiOBHm_Chr6g0266531</name>
</gene>